<accession>A0A0V1KGU6</accession>
<sequence length="45" mass="5320">MANLRDHLFDMHAFVCRGTFQNLPTFENRKNSKGYSLAYLKSRKI</sequence>
<comment type="caution">
    <text evidence="1">The sequence shown here is derived from an EMBL/GenBank/DDBJ whole genome shotgun (WGS) entry which is preliminary data.</text>
</comment>
<organism evidence="1 2">
    <name type="scientific">Trichinella nativa</name>
    <dbReference type="NCBI Taxonomy" id="6335"/>
    <lineage>
        <taxon>Eukaryota</taxon>
        <taxon>Metazoa</taxon>
        <taxon>Ecdysozoa</taxon>
        <taxon>Nematoda</taxon>
        <taxon>Enoplea</taxon>
        <taxon>Dorylaimia</taxon>
        <taxon>Trichinellida</taxon>
        <taxon>Trichinellidae</taxon>
        <taxon>Trichinella</taxon>
    </lineage>
</organism>
<dbReference type="EMBL" id="JYDW01003041">
    <property type="protein sequence ID" value="KRZ46522.1"/>
    <property type="molecule type" value="Genomic_DNA"/>
</dbReference>
<protein>
    <submittedName>
        <fullName evidence="1">Uncharacterized protein</fullName>
    </submittedName>
</protein>
<reference evidence="1 2" key="1">
    <citation type="submission" date="2015-05" db="EMBL/GenBank/DDBJ databases">
        <title>Evolution of Trichinella species and genotypes.</title>
        <authorList>
            <person name="Korhonen P.K."/>
            <person name="Edoardo P."/>
            <person name="Giuseppe L.R."/>
            <person name="Gasser R.B."/>
        </authorList>
    </citation>
    <scope>NUCLEOTIDE SEQUENCE [LARGE SCALE GENOMIC DNA]</scope>
    <source>
        <strain evidence="1">ISS10</strain>
    </source>
</reference>
<gene>
    <name evidence="1" type="ORF">T02_677</name>
</gene>
<dbReference type="OrthoDB" id="10401798at2759"/>
<evidence type="ECO:0000313" key="1">
    <source>
        <dbReference type="EMBL" id="KRZ46522.1"/>
    </source>
</evidence>
<dbReference type="Proteomes" id="UP000054721">
    <property type="component" value="Unassembled WGS sequence"/>
</dbReference>
<keyword evidence="2" id="KW-1185">Reference proteome</keyword>
<name>A0A0V1KGU6_9BILA</name>
<evidence type="ECO:0000313" key="2">
    <source>
        <dbReference type="Proteomes" id="UP000054721"/>
    </source>
</evidence>
<dbReference type="AlphaFoldDB" id="A0A0V1KGU6"/>
<proteinExistence type="predicted"/>